<dbReference type="RefSeq" id="WP_152963217.1">
    <property type="nucleotide sequence ID" value="NZ_CAWOZU010000020.1"/>
</dbReference>
<accession>A0A7C9GKS0</accession>
<keyword evidence="1" id="KW-0472">Membrane</keyword>
<name>A0A7C9GKS0_9GAMM</name>
<evidence type="ECO:0000313" key="2">
    <source>
        <dbReference type="EMBL" id="MQL49097.1"/>
    </source>
</evidence>
<reference evidence="2 3" key="1">
    <citation type="journal article" date="2019" name="Nature">
        <title>A new antibiotic selectively kills Gram-negative pathogens.</title>
        <authorList>
            <person name="Imai Y."/>
            <person name="Meyer K.J."/>
            <person name="Iinishi A."/>
            <person name="Favre-Godal Q."/>
            <person name="Green R."/>
            <person name="Manuse S."/>
            <person name="Caboni M."/>
            <person name="Mori M."/>
            <person name="Niles S."/>
            <person name="Ghiglieri M."/>
            <person name="Honrao C."/>
            <person name="Ma X."/>
            <person name="Guo J.J."/>
            <person name="Makriyannis A."/>
            <person name="Linares-Otoya L."/>
            <person name="Boehringer N."/>
            <person name="Wuisan Z.G."/>
            <person name="Kaur H."/>
            <person name="Wu R."/>
            <person name="Mateus A."/>
            <person name="Typas A."/>
            <person name="Savitski M.M."/>
            <person name="Espinoza J.L."/>
            <person name="O'Rourke A."/>
            <person name="Nelson K.E."/>
            <person name="Hiller S."/>
            <person name="Noinaj N."/>
            <person name="Schaeberle T.F."/>
            <person name="D'Onofrio A."/>
            <person name="Lewis K."/>
        </authorList>
    </citation>
    <scope>NUCLEOTIDE SEQUENCE [LARGE SCALE GENOMIC DNA]</scope>
    <source>
        <strain evidence="2 3">HGB 1456</strain>
    </source>
</reference>
<gene>
    <name evidence="2" type="ORF">GEA64_14490</name>
</gene>
<dbReference type="EMBL" id="WHZZ01000005">
    <property type="protein sequence ID" value="MQL49097.1"/>
    <property type="molecule type" value="Genomic_DNA"/>
</dbReference>
<organism evidence="2 3">
    <name type="scientific">Photorhabdus khanii</name>
    <dbReference type="NCBI Taxonomy" id="1004150"/>
    <lineage>
        <taxon>Bacteria</taxon>
        <taxon>Pseudomonadati</taxon>
        <taxon>Pseudomonadota</taxon>
        <taxon>Gammaproteobacteria</taxon>
        <taxon>Enterobacterales</taxon>
        <taxon>Morganellaceae</taxon>
        <taxon>Photorhabdus</taxon>
    </lineage>
</organism>
<evidence type="ECO:0000313" key="3">
    <source>
        <dbReference type="Proteomes" id="UP000481739"/>
    </source>
</evidence>
<comment type="caution">
    <text evidence="2">The sequence shown here is derived from an EMBL/GenBank/DDBJ whole genome shotgun (WGS) entry which is preliminary data.</text>
</comment>
<keyword evidence="1" id="KW-0812">Transmembrane</keyword>
<sequence>MSLTQFTSCKHYSVIIYRLQDVNNKKATQLVTSFDGAWIITLYLVPVVVHLITHGSKID</sequence>
<protein>
    <submittedName>
        <fullName evidence="2">Uncharacterized protein</fullName>
    </submittedName>
</protein>
<keyword evidence="1" id="KW-1133">Transmembrane helix</keyword>
<proteinExistence type="predicted"/>
<evidence type="ECO:0000256" key="1">
    <source>
        <dbReference type="SAM" id="Phobius"/>
    </source>
</evidence>
<feature type="transmembrane region" description="Helical" evidence="1">
    <location>
        <begin position="36"/>
        <end position="53"/>
    </location>
</feature>
<dbReference type="AlphaFoldDB" id="A0A7C9GKS0"/>
<dbReference type="Proteomes" id="UP000481739">
    <property type="component" value="Unassembled WGS sequence"/>
</dbReference>